<protein>
    <submittedName>
        <fullName evidence="1">Uncharacterized protein</fullName>
    </submittedName>
</protein>
<sequence length="67" mass="7569">MLGVKKCIVGKPSDPTPVFDTLSVPEWLSVLHADDARREKSRLIRLSQRSKKMHIGPLDDIEKDGEK</sequence>
<dbReference type="AlphaFoldDB" id="A0A3B0ZP01"/>
<gene>
    <name evidence="1" type="ORF">MNBD_GAMMA12-2631</name>
</gene>
<accession>A0A3B0ZP01</accession>
<dbReference type="EMBL" id="UOFL01000264">
    <property type="protein sequence ID" value="VAW83124.1"/>
    <property type="molecule type" value="Genomic_DNA"/>
</dbReference>
<organism evidence="1">
    <name type="scientific">hydrothermal vent metagenome</name>
    <dbReference type="NCBI Taxonomy" id="652676"/>
    <lineage>
        <taxon>unclassified sequences</taxon>
        <taxon>metagenomes</taxon>
        <taxon>ecological metagenomes</taxon>
    </lineage>
</organism>
<reference evidence="1" key="1">
    <citation type="submission" date="2018-06" db="EMBL/GenBank/DDBJ databases">
        <authorList>
            <person name="Zhirakovskaya E."/>
        </authorList>
    </citation>
    <scope>NUCLEOTIDE SEQUENCE</scope>
</reference>
<name>A0A3B0ZP01_9ZZZZ</name>
<evidence type="ECO:0000313" key="1">
    <source>
        <dbReference type="EMBL" id="VAW83124.1"/>
    </source>
</evidence>
<proteinExistence type="predicted"/>